<dbReference type="EMBL" id="CAMXCT030003301">
    <property type="protein sequence ID" value="CAL4790911.1"/>
    <property type="molecule type" value="Genomic_DNA"/>
</dbReference>
<reference evidence="2" key="1">
    <citation type="submission" date="2022-10" db="EMBL/GenBank/DDBJ databases">
        <authorList>
            <person name="Chen Y."/>
            <person name="Dougan E. K."/>
            <person name="Chan C."/>
            <person name="Rhodes N."/>
            <person name="Thang M."/>
        </authorList>
    </citation>
    <scope>NUCLEOTIDE SEQUENCE</scope>
</reference>
<feature type="region of interest" description="Disordered" evidence="1">
    <location>
        <begin position="279"/>
        <end position="315"/>
    </location>
</feature>
<feature type="region of interest" description="Disordered" evidence="1">
    <location>
        <begin position="1546"/>
        <end position="1595"/>
    </location>
</feature>
<feature type="region of interest" description="Disordered" evidence="1">
    <location>
        <begin position="1828"/>
        <end position="1920"/>
    </location>
</feature>
<name>A0A9P1D5E7_9DINO</name>
<feature type="region of interest" description="Disordered" evidence="1">
    <location>
        <begin position="1205"/>
        <end position="1229"/>
    </location>
</feature>
<reference evidence="3 4" key="2">
    <citation type="submission" date="2024-05" db="EMBL/GenBank/DDBJ databases">
        <authorList>
            <person name="Chen Y."/>
            <person name="Shah S."/>
            <person name="Dougan E. K."/>
            <person name="Thang M."/>
            <person name="Chan C."/>
        </authorList>
    </citation>
    <scope>NUCLEOTIDE SEQUENCE [LARGE SCALE GENOMIC DNA]</scope>
</reference>
<comment type="caution">
    <text evidence="2">The sequence shown here is derived from an EMBL/GenBank/DDBJ whole genome shotgun (WGS) entry which is preliminary data.</text>
</comment>
<gene>
    <name evidence="2" type="ORF">C1SCF055_LOCUS29454</name>
</gene>
<evidence type="ECO:0000313" key="4">
    <source>
        <dbReference type="Proteomes" id="UP001152797"/>
    </source>
</evidence>
<evidence type="ECO:0000256" key="1">
    <source>
        <dbReference type="SAM" id="MobiDB-lite"/>
    </source>
</evidence>
<feature type="compositionally biased region" description="Basic and acidic residues" evidence="1">
    <location>
        <begin position="1851"/>
        <end position="1861"/>
    </location>
</feature>
<feature type="region of interest" description="Disordered" evidence="1">
    <location>
        <begin position="1982"/>
        <end position="2001"/>
    </location>
</feature>
<feature type="compositionally biased region" description="Low complexity" evidence="1">
    <location>
        <begin position="1832"/>
        <end position="1841"/>
    </location>
</feature>
<feature type="compositionally biased region" description="Acidic residues" evidence="1">
    <location>
        <begin position="1205"/>
        <end position="1215"/>
    </location>
</feature>
<sequence length="2103" mass="236247">MLAKPEEFYAGLVKKDYYYLGVLDLAMLAFQRGRDLLCCFNEVGQDIAVSNVLTEFRKYLPKGVGLEDDRRLPDLGSHETWFVVGTAANFKKVPYRAINHFMPAWHREQLGEAKWNLCQAATQLRIAHRKSELAEALLAVQQDEEGDEAVLISLLDDQSLLDAEETFLKELASLGIFAENVAGQGNCGLLSIMALEQGLPQCLLDSAKRGLPRQKSLKLREDAGLTGDCLKGFRFFLLKKAITIQELSELWHLRGKEVAWQVLFEAFGEQLATLMEMKKRARTAPAEPETPNNKKKQKSRPALPSPPALSPEKAAADLPQCVSSCRPASFGQPEKKDTYLARAGAPVLTGEKDIEEEDNDRIHAADEDLTVLPDPINQLGVGSGVIRRAPHKRVRKKDLLAGSEESKMRSIKHYLFSIEASYPLWQRLHYRPGTMKVSPCADEGYVQMQRKLVRGEMLSCKICTELLDSCHYSHANFEKFLAEEIAAKNIPQAAPEDEPDLDMFGPWDGVPYAQARGEHYVILNPGDFGKKLPIRCTMCRSKKFPQGRVLDLTTRRLSSVKHFLIQHEKSNFHVEGLKRLQHEEDDVELPCEAIQISDRLTSGALFDYQKEFNTWCLFACLEAQAKHKYWKDSTGKGWFIRSRNCLKQVKDPCPHKRPVCMECKKLVSPHSVVRNVQRFAAKYLTAKLLHSRLFTPQDAREEVLDELRESPLFRKDQKKLETFLNMKNSDLQQFVRLSWRGNGERNESEAFKDFQNMVVKPSLRCNTANMPDAFADVVSRFVAFAASGNAAEKDVANIKIATAAITGSLDEHPLLQGLALQCKRMLDKRARGITSMVGRRSVETDLEAQLIADAGMRFCMASGNTKLGKELPDFIWVQGQGLTRWSVSEKGQGRLWLAFDHTYLTPTLAQTRLKNTAALVGGCWEPGKEETCFLDLASDVINAKSIQRASTILECAVWDPTATKKVTLSAACMPMSHDFGSQQGGASKSGWVMAEALGRLLSNSQNTIQGVVFDAAGCHGIIRKVIHGHLLDVNVDTLASVPFFSDLRHQDLPRHRLPRLPIRLCFHEGEPFYGMVGPCHASKNASGQLCSSLRTIFYGVFWCDTTACEAALSGFLSLDIFRLCSEQLAVKYRLPTGSTFLAGQTVFNLQGTALATFQQCCERAFAASLLLVSRCTGEKPDKLEEMYRKCCGDDVFKLSADMEADEVMPEEELEQDPGKDQQEPPPPQQACEKFLLDFAGHNDATLVFNQNLEEPQPQPESELDGLPDQETLERLMEEKNPEEPFGHECARSPKLSKKGNALPSSLREAMAMPGCMFNSLMRLSVRLRSAKGGCDVQFLPNAKNCRRASQKLNWFQWNERKIAELNAEVEDAPYRGRASRIDKWKELVKQATKDLQLEVAAPNKLQPGNVILFQPPVKATTGCGIDIGMIISVWKGVKQPKLHASGTPVESVSAFRVLVLGMQDPDQVPARDWKCNDRSMAYVCRLESLVSILDCESSALPSDNCGDVKIKLTEASAAALEKVEGLDTWTVLPTMIRGAKGHAAEIAASEPPLRRHPKIPAKPAAKKAADKPSKRAQAAGQPNQDIANEASGYRRNQKGRELIEKQMKQLCNLDGRTFPENPAFDSNGKCRMKLEGAQDFTVDQICEAAPDCFSCMRLGRNRFHNLRNPDVYGDAVADVFDKTQAQMQREPPVRQGLLFSMKVVERHILSQEHWKHMRLLAKPIQRHNFLCMVHEEAMIASPKVLLTDLCAGRHGVRSIKWQKADPSWKNGESVPRLSLKHIMAPRRTWDLSEALPKRKVASPRYRKYWDGSRPQVWMVQPADLSAKGIGRGASASSCRGSQKTPHSPAAESRRSRSKEELPESCGPEPPWPEGPEASEQSWPEVRSNLWSISSAASRRKDHPCESSLSATPRGKNSAAVGCRATGIAQETEKSKVVPPWGPERANQDRRDVVVQKRLEYRQLLDEQNAKMADQYRRQRVEQAELEKNSIPSLATKTHEWEKHTEGDWKALMKEQLAAAACRRGKELKQREEEQRSCREHLDQAAKERALRYYSTRRRLKEEVCELTEEWMKVSEEKRRLKDQQRRKDLDLEQKAPTMFSTVQ</sequence>
<feature type="compositionally biased region" description="Basic and acidic residues" evidence="1">
    <location>
        <begin position="2075"/>
        <end position="2093"/>
    </location>
</feature>
<organism evidence="2">
    <name type="scientific">Cladocopium goreaui</name>
    <dbReference type="NCBI Taxonomy" id="2562237"/>
    <lineage>
        <taxon>Eukaryota</taxon>
        <taxon>Sar</taxon>
        <taxon>Alveolata</taxon>
        <taxon>Dinophyceae</taxon>
        <taxon>Suessiales</taxon>
        <taxon>Symbiodiniaceae</taxon>
        <taxon>Cladocopium</taxon>
    </lineage>
</organism>
<protein>
    <submittedName>
        <fullName evidence="2">Uncharacterized protein</fullName>
    </submittedName>
</protein>
<dbReference type="EMBL" id="CAMXCT020003301">
    <property type="protein sequence ID" value="CAL1156974.1"/>
    <property type="molecule type" value="Genomic_DNA"/>
</dbReference>
<feature type="region of interest" description="Disordered" evidence="1">
    <location>
        <begin position="2075"/>
        <end position="2103"/>
    </location>
</feature>
<dbReference type="Proteomes" id="UP001152797">
    <property type="component" value="Unassembled WGS sequence"/>
</dbReference>
<feature type="compositionally biased region" description="Basic and acidic residues" evidence="1">
    <location>
        <begin position="1280"/>
        <end position="1291"/>
    </location>
</feature>
<feature type="region of interest" description="Disordered" evidence="1">
    <location>
        <begin position="1930"/>
        <end position="1949"/>
    </location>
</feature>
<accession>A0A9P1D5E7</accession>
<dbReference type="EMBL" id="CAMXCT010003301">
    <property type="protein sequence ID" value="CAI4003599.1"/>
    <property type="molecule type" value="Genomic_DNA"/>
</dbReference>
<evidence type="ECO:0000313" key="2">
    <source>
        <dbReference type="EMBL" id="CAI4003599.1"/>
    </source>
</evidence>
<keyword evidence="4" id="KW-1185">Reference proteome</keyword>
<evidence type="ECO:0000313" key="3">
    <source>
        <dbReference type="EMBL" id="CAL4790911.1"/>
    </source>
</evidence>
<feature type="region of interest" description="Disordered" evidence="1">
    <location>
        <begin position="1280"/>
        <end position="1301"/>
    </location>
</feature>
<proteinExistence type="predicted"/>